<organism evidence="1 2">
    <name type="scientific">Pseudomonas jessenii</name>
    <dbReference type="NCBI Taxonomy" id="77298"/>
    <lineage>
        <taxon>Bacteria</taxon>
        <taxon>Pseudomonadati</taxon>
        <taxon>Pseudomonadota</taxon>
        <taxon>Gammaproteobacteria</taxon>
        <taxon>Pseudomonadales</taxon>
        <taxon>Pseudomonadaceae</taxon>
        <taxon>Pseudomonas</taxon>
    </lineage>
</organism>
<name>A0A5C4L0T8_PSEJE</name>
<sequence length="67" mass="7491">MDEEISFEHEGTKYAGTYSVHGNELIVYLPDGSQRTTTLRGLDPEMAALTHLRGFVLHSKKVDRTGN</sequence>
<evidence type="ECO:0000313" key="1">
    <source>
        <dbReference type="EMBL" id="TNB98424.1"/>
    </source>
</evidence>
<reference evidence="1" key="1">
    <citation type="submission" date="2019-06" db="EMBL/GenBank/DDBJ databases">
        <title>Pseudomonas-derived Butenolides : (Bio)synthesis of Styrolides.</title>
        <authorList>
            <person name="Klapper M."/>
            <person name="Chowdhury S."/>
            <person name="Stallforth P."/>
        </authorList>
    </citation>
    <scope>NUCLEOTIDE SEQUENCE [LARGE SCALE GENOMIC DNA]</scope>
    <source>
        <strain evidence="1">EC-S101</strain>
    </source>
</reference>
<gene>
    <name evidence="1" type="ORF">FHG55_05065</name>
</gene>
<comment type="caution">
    <text evidence="1">The sequence shown here is derived from an EMBL/GenBank/DDBJ whole genome shotgun (WGS) entry which is preliminary data.</text>
</comment>
<dbReference type="Proteomes" id="UP000306272">
    <property type="component" value="Unassembled WGS sequence"/>
</dbReference>
<keyword evidence="2" id="KW-1185">Reference proteome</keyword>
<protein>
    <recommendedName>
        <fullName evidence="3">Lipocalin-like domain-containing protein</fullName>
    </recommendedName>
</protein>
<accession>A0A5C4L0T8</accession>
<proteinExistence type="predicted"/>
<evidence type="ECO:0008006" key="3">
    <source>
        <dbReference type="Google" id="ProtNLM"/>
    </source>
</evidence>
<dbReference type="EMBL" id="VDDB01000005">
    <property type="protein sequence ID" value="TNB98424.1"/>
    <property type="molecule type" value="Genomic_DNA"/>
</dbReference>
<dbReference type="RefSeq" id="WP_139053867.1">
    <property type="nucleotide sequence ID" value="NZ_VDDB01000005.1"/>
</dbReference>
<dbReference type="AlphaFoldDB" id="A0A5C4L0T8"/>
<evidence type="ECO:0000313" key="2">
    <source>
        <dbReference type="Proteomes" id="UP000306272"/>
    </source>
</evidence>